<gene>
    <name evidence="5" type="ORF">OEZ85_001096</name>
</gene>
<evidence type="ECO:0000256" key="3">
    <source>
        <dbReference type="SAM" id="MobiDB-lite"/>
    </source>
</evidence>
<feature type="region of interest" description="Disordered" evidence="3">
    <location>
        <begin position="1"/>
        <end position="82"/>
    </location>
</feature>
<dbReference type="EMBL" id="CP126222">
    <property type="protein sequence ID" value="WIA22685.1"/>
    <property type="molecule type" value="Genomic_DNA"/>
</dbReference>
<reference evidence="5 6" key="1">
    <citation type="submission" date="2023-05" db="EMBL/GenBank/DDBJ databases">
        <title>A 100% complete, gapless, phased diploid assembly of the Scenedesmus obliquus UTEX 3031 genome.</title>
        <authorList>
            <person name="Biondi T.C."/>
            <person name="Hanschen E.R."/>
            <person name="Kwon T."/>
            <person name="Eng W."/>
            <person name="Kruse C.P.S."/>
            <person name="Koehler S.I."/>
            <person name="Kunde Y."/>
            <person name="Gleasner C.D."/>
            <person name="You Mak K.T."/>
            <person name="Polle J."/>
            <person name="Hovde B.T."/>
            <person name="Starkenburg S.R."/>
        </authorList>
    </citation>
    <scope>NUCLEOTIDE SEQUENCE [LARGE SCALE GENOMIC DNA]</scope>
    <source>
        <strain evidence="5 6">DOE0152z</strain>
    </source>
</reference>
<dbReference type="PANTHER" id="PTHR23236:SF92">
    <property type="entry name" value="POLYADENYLATE-BINDING PROTEIN 1"/>
    <property type="match status" value="1"/>
</dbReference>
<dbReference type="SUPFAM" id="SSF54928">
    <property type="entry name" value="RNA-binding domain, RBD"/>
    <property type="match status" value="1"/>
</dbReference>
<keyword evidence="1 2" id="KW-0694">RNA-binding</keyword>
<dbReference type="SMART" id="SM00360">
    <property type="entry name" value="RRM"/>
    <property type="match status" value="1"/>
</dbReference>
<dbReference type="Gene3D" id="3.30.70.330">
    <property type="match status" value="1"/>
</dbReference>
<dbReference type="PROSITE" id="PS50102">
    <property type="entry name" value="RRM"/>
    <property type="match status" value="1"/>
</dbReference>
<evidence type="ECO:0000256" key="2">
    <source>
        <dbReference type="PROSITE-ProRule" id="PRU00176"/>
    </source>
</evidence>
<feature type="compositionally biased region" description="Basic residues" evidence="3">
    <location>
        <begin position="161"/>
        <end position="172"/>
    </location>
</feature>
<dbReference type="PANTHER" id="PTHR23236">
    <property type="entry name" value="EUKARYOTIC TRANSLATION INITIATION FACTOR 4B/4H"/>
    <property type="match status" value="1"/>
</dbReference>
<dbReference type="InterPro" id="IPR035979">
    <property type="entry name" value="RBD_domain_sf"/>
</dbReference>
<dbReference type="CDD" id="cd12306">
    <property type="entry name" value="RRM_II_PABPs"/>
    <property type="match status" value="1"/>
</dbReference>
<evidence type="ECO:0000313" key="5">
    <source>
        <dbReference type="EMBL" id="WIA22685.1"/>
    </source>
</evidence>
<dbReference type="Pfam" id="PF00076">
    <property type="entry name" value="RRM_1"/>
    <property type="match status" value="1"/>
</dbReference>
<dbReference type="InterPro" id="IPR012677">
    <property type="entry name" value="Nucleotide-bd_a/b_plait_sf"/>
</dbReference>
<sequence length="201" mass="22205">MAEEEQQFHEDEQYEEDGMEADGAGEEGHEDAVDELEAMKQKLKELEEEAAKLRSTQQGGAAEEAEEEPAGEGGNKEEADSRSVFVNNVDWGATPEELQQHFATCGTVNRVTILTDKFGNPKGFAYIEFLEADAVDNAIMLDNSELRGRQIKVMRKRTNVPGLKRGRGRGRGRFGPPRGRGGYHGGYAPRGRGRGRGYAPY</sequence>
<feature type="compositionally biased region" description="Acidic residues" evidence="3">
    <location>
        <begin position="12"/>
        <end position="25"/>
    </location>
</feature>
<feature type="region of interest" description="Disordered" evidence="3">
    <location>
        <begin position="161"/>
        <end position="201"/>
    </location>
</feature>
<name>A0ABY8UNI8_TETOB</name>
<protein>
    <recommendedName>
        <fullName evidence="4">RRM domain-containing protein</fullName>
    </recommendedName>
</protein>
<feature type="compositionally biased region" description="Basic and acidic residues" evidence="3">
    <location>
        <begin position="26"/>
        <end position="52"/>
    </location>
</feature>
<feature type="domain" description="RRM" evidence="4">
    <location>
        <begin position="82"/>
        <end position="158"/>
    </location>
</feature>
<keyword evidence="6" id="KW-1185">Reference proteome</keyword>
<evidence type="ECO:0000259" key="4">
    <source>
        <dbReference type="PROSITE" id="PS50102"/>
    </source>
</evidence>
<organism evidence="5 6">
    <name type="scientific">Tetradesmus obliquus</name>
    <name type="common">Green alga</name>
    <name type="synonym">Acutodesmus obliquus</name>
    <dbReference type="NCBI Taxonomy" id="3088"/>
    <lineage>
        <taxon>Eukaryota</taxon>
        <taxon>Viridiplantae</taxon>
        <taxon>Chlorophyta</taxon>
        <taxon>core chlorophytes</taxon>
        <taxon>Chlorophyceae</taxon>
        <taxon>CS clade</taxon>
        <taxon>Sphaeropleales</taxon>
        <taxon>Scenedesmaceae</taxon>
        <taxon>Tetradesmus</taxon>
    </lineage>
</organism>
<evidence type="ECO:0000313" key="6">
    <source>
        <dbReference type="Proteomes" id="UP001244341"/>
    </source>
</evidence>
<feature type="compositionally biased region" description="Basic and acidic residues" evidence="3">
    <location>
        <begin position="1"/>
        <end position="11"/>
    </location>
</feature>
<evidence type="ECO:0000256" key="1">
    <source>
        <dbReference type="ARBA" id="ARBA00022884"/>
    </source>
</evidence>
<dbReference type="Proteomes" id="UP001244341">
    <property type="component" value="Chromosome 15b"/>
</dbReference>
<accession>A0ABY8UNI8</accession>
<proteinExistence type="predicted"/>
<dbReference type="InterPro" id="IPR000504">
    <property type="entry name" value="RRM_dom"/>
</dbReference>